<protein>
    <submittedName>
        <fullName evidence="3">Pilus assembly protein</fullName>
    </submittedName>
</protein>
<sequence length="135" mass="13989">MNAGGEGAERGSMAVETVMLAPVFLLFLMFLAGAGVLVESQGRVNGAARDAARAASVQRTFDEAEGAAEAIATGTLTGPCGSPQVSLDGSRWQEGGRVEAVVTCRLDLGFLGFGATKELTGTAVVPLEQFRRVER</sequence>
<keyword evidence="1" id="KW-1133">Transmembrane helix</keyword>
<keyword evidence="1" id="KW-0812">Transmembrane</keyword>
<dbReference type="Pfam" id="PF07811">
    <property type="entry name" value="TadE"/>
    <property type="match status" value="1"/>
</dbReference>
<name>A0ABT0G9J9_9ACTN</name>
<evidence type="ECO:0000256" key="1">
    <source>
        <dbReference type="SAM" id="Phobius"/>
    </source>
</evidence>
<evidence type="ECO:0000259" key="2">
    <source>
        <dbReference type="Pfam" id="PF07811"/>
    </source>
</evidence>
<dbReference type="InterPro" id="IPR012495">
    <property type="entry name" value="TadE-like_dom"/>
</dbReference>
<evidence type="ECO:0000313" key="4">
    <source>
        <dbReference type="Proteomes" id="UP001317259"/>
    </source>
</evidence>
<keyword evidence="4" id="KW-1185">Reference proteome</keyword>
<dbReference type="Proteomes" id="UP001317259">
    <property type="component" value="Unassembled WGS sequence"/>
</dbReference>
<feature type="domain" description="TadE-like" evidence="2">
    <location>
        <begin position="11"/>
        <end position="53"/>
    </location>
</feature>
<dbReference type="RefSeq" id="WP_242375630.1">
    <property type="nucleotide sequence ID" value="NZ_JAKRKC020000003.1"/>
</dbReference>
<evidence type="ECO:0000313" key="3">
    <source>
        <dbReference type="EMBL" id="MCK2221274.1"/>
    </source>
</evidence>
<comment type="caution">
    <text evidence="3">The sequence shown here is derived from an EMBL/GenBank/DDBJ whole genome shotgun (WGS) entry which is preliminary data.</text>
</comment>
<keyword evidence="1" id="KW-0472">Membrane</keyword>
<dbReference type="EMBL" id="JAKRKC020000003">
    <property type="protein sequence ID" value="MCK2221274.1"/>
    <property type="molecule type" value="Genomic_DNA"/>
</dbReference>
<reference evidence="3 4" key="1">
    <citation type="submission" date="2022-04" db="EMBL/GenBank/DDBJ databases">
        <title>Genome draft of Actinomadura sp. ATCC 31491.</title>
        <authorList>
            <person name="Shi X."/>
            <person name="Du Y."/>
        </authorList>
    </citation>
    <scope>NUCLEOTIDE SEQUENCE [LARGE SCALE GENOMIC DNA]</scope>
    <source>
        <strain evidence="3 4">ATCC 31491</strain>
    </source>
</reference>
<organism evidence="3 4">
    <name type="scientific">Actinomadura luzonensis</name>
    <dbReference type="NCBI Taxonomy" id="2805427"/>
    <lineage>
        <taxon>Bacteria</taxon>
        <taxon>Bacillati</taxon>
        <taxon>Actinomycetota</taxon>
        <taxon>Actinomycetes</taxon>
        <taxon>Streptosporangiales</taxon>
        <taxon>Thermomonosporaceae</taxon>
        <taxon>Actinomadura</taxon>
    </lineage>
</organism>
<proteinExistence type="predicted"/>
<gene>
    <name evidence="3" type="ORF">MF672_046850</name>
</gene>
<feature type="transmembrane region" description="Helical" evidence="1">
    <location>
        <begin position="20"/>
        <end position="38"/>
    </location>
</feature>
<accession>A0ABT0G9J9</accession>